<comment type="caution">
    <text evidence="3">The sequence shown here is derived from an EMBL/GenBank/DDBJ whole genome shotgun (WGS) entry which is preliminary data.</text>
</comment>
<feature type="region of interest" description="Disordered" evidence="1">
    <location>
        <begin position="26"/>
        <end position="47"/>
    </location>
</feature>
<dbReference type="Proteomes" id="UP000324222">
    <property type="component" value="Unassembled WGS sequence"/>
</dbReference>
<evidence type="ECO:0000313" key="3">
    <source>
        <dbReference type="EMBL" id="MPC45082.1"/>
    </source>
</evidence>
<evidence type="ECO:0000256" key="1">
    <source>
        <dbReference type="SAM" id="MobiDB-lite"/>
    </source>
</evidence>
<dbReference type="EMBL" id="VSRR010006562">
    <property type="protein sequence ID" value="MPC45082.1"/>
    <property type="molecule type" value="Genomic_DNA"/>
</dbReference>
<sequence>MRSSRAVCGRPSSHQVTVGAGLAPTTIHTSVTPTPADTAPSTPRSLMDMGGTVGEGMLACKQFPYYYSPFILFTYIHIIRPFITF</sequence>
<keyword evidence="4" id="KW-1185">Reference proteome</keyword>
<keyword evidence="2" id="KW-1133">Transmembrane helix</keyword>
<accession>A0A5B7FF04</accession>
<protein>
    <submittedName>
        <fullName evidence="3">Uncharacterized protein</fullName>
    </submittedName>
</protein>
<proteinExistence type="predicted"/>
<organism evidence="3 4">
    <name type="scientific">Portunus trituberculatus</name>
    <name type="common">Swimming crab</name>
    <name type="synonym">Neptunus trituberculatus</name>
    <dbReference type="NCBI Taxonomy" id="210409"/>
    <lineage>
        <taxon>Eukaryota</taxon>
        <taxon>Metazoa</taxon>
        <taxon>Ecdysozoa</taxon>
        <taxon>Arthropoda</taxon>
        <taxon>Crustacea</taxon>
        <taxon>Multicrustacea</taxon>
        <taxon>Malacostraca</taxon>
        <taxon>Eumalacostraca</taxon>
        <taxon>Eucarida</taxon>
        <taxon>Decapoda</taxon>
        <taxon>Pleocyemata</taxon>
        <taxon>Brachyura</taxon>
        <taxon>Eubrachyura</taxon>
        <taxon>Portunoidea</taxon>
        <taxon>Portunidae</taxon>
        <taxon>Portuninae</taxon>
        <taxon>Portunus</taxon>
    </lineage>
</organism>
<feature type="compositionally biased region" description="Low complexity" evidence="1">
    <location>
        <begin position="29"/>
        <end position="43"/>
    </location>
</feature>
<evidence type="ECO:0000256" key="2">
    <source>
        <dbReference type="SAM" id="Phobius"/>
    </source>
</evidence>
<keyword evidence="2" id="KW-0812">Transmembrane</keyword>
<name>A0A5B7FF04_PORTR</name>
<keyword evidence="2" id="KW-0472">Membrane</keyword>
<gene>
    <name evidence="3" type="ORF">E2C01_038765</name>
</gene>
<dbReference type="AlphaFoldDB" id="A0A5B7FF04"/>
<reference evidence="3 4" key="1">
    <citation type="submission" date="2019-05" db="EMBL/GenBank/DDBJ databases">
        <title>Another draft genome of Portunus trituberculatus and its Hox gene families provides insights of decapod evolution.</title>
        <authorList>
            <person name="Jeong J.-H."/>
            <person name="Song I."/>
            <person name="Kim S."/>
            <person name="Choi T."/>
            <person name="Kim D."/>
            <person name="Ryu S."/>
            <person name="Kim W."/>
        </authorList>
    </citation>
    <scope>NUCLEOTIDE SEQUENCE [LARGE SCALE GENOMIC DNA]</scope>
    <source>
        <tissue evidence="3">Muscle</tissue>
    </source>
</reference>
<feature type="transmembrane region" description="Helical" evidence="2">
    <location>
        <begin position="65"/>
        <end position="83"/>
    </location>
</feature>
<evidence type="ECO:0000313" key="4">
    <source>
        <dbReference type="Proteomes" id="UP000324222"/>
    </source>
</evidence>